<dbReference type="SUPFAM" id="SSF56300">
    <property type="entry name" value="Metallo-dependent phosphatases"/>
    <property type="match status" value="1"/>
</dbReference>
<dbReference type="GO" id="GO:0004113">
    <property type="term" value="F:2',3'-cyclic-nucleotide 3'-phosphodiesterase activity"/>
    <property type="evidence" value="ECO:0007669"/>
    <property type="project" value="TreeGrafter"/>
</dbReference>
<feature type="binding site" evidence="2">
    <location>
        <position position="81"/>
    </location>
    <ligand>
        <name>Fe cation</name>
        <dbReference type="ChEBI" id="CHEBI:24875"/>
        <label>2</label>
    </ligand>
</feature>
<dbReference type="GO" id="GO:0046872">
    <property type="term" value="F:metal ion binding"/>
    <property type="evidence" value="ECO:0007669"/>
    <property type="project" value="UniProtKB-KW"/>
</dbReference>
<dbReference type="PANTHER" id="PTHR36303:SF1">
    <property type="entry name" value="2',3'-CYCLIC-NUCLEOTIDE 2'-PHOSPHODIESTERASE"/>
    <property type="match status" value="1"/>
</dbReference>
<protein>
    <submittedName>
        <fullName evidence="3">YmdB family metallophosphoesterase</fullName>
    </submittedName>
</protein>
<evidence type="ECO:0000313" key="3">
    <source>
        <dbReference type="EMBL" id="HFT93957.1"/>
    </source>
</evidence>
<name>A0A7C3R5F0_9BACT</name>
<proteinExistence type="predicted"/>
<feature type="binding site" evidence="2">
    <location>
        <position position="53"/>
    </location>
    <ligand>
        <name>Fe cation</name>
        <dbReference type="ChEBI" id="CHEBI:24875"/>
        <label>1</label>
    </ligand>
</feature>
<sequence length="283" mass="30636">MLSTPDKGEDSADRLRLLFVGDVFGRPGRKALSRGIGRLSERFALDGIVVNGENLAGGKGLNQKTVAECFGMGVTAITTGNHLFDQKDTSSLLQKENRILRPLNYASECPGAGAFVYVLPNGQTLGVVNLIGRVFMSPSDCPFHAVDRVLEFWNKSGNNPDIIAVDFHGEASGEKRAMGFHLDGRVHLVYGTHTHVQTNDLERLPGGTLYLTDVGLTGPRWSVIGVSPAAALSKYRTHVPAPFEVAGGELLFCALLVVFRRSVSKWEVTESRLIREGDVSDGD</sequence>
<feature type="binding site" evidence="2">
    <location>
        <position position="53"/>
    </location>
    <ligand>
        <name>Fe cation</name>
        <dbReference type="ChEBI" id="CHEBI:24875"/>
        <label>2</label>
    </ligand>
</feature>
<dbReference type="Pfam" id="PF13277">
    <property type="entry name" value="YmdB"/>
    <property type="match status" value="1"/>
</dbReference>
<dbReference type="PIRSF" id="PIRSF004789">
    <property type="entry name" value="DR1281"/>
    <property type="match status" value="1"/>
</dbReference>
<feature type="binding site" evidence="2">
    <location>
        <position position="168"/>
    </location>
    <ligand>
        <name>Fe cation</name>
        <dbReference type="ChEBI" id="CHEBI:24875"/>
        <label>2</label>
    </ligand>
</feature>
<gene>
    <name evidence="3" type="ORF">ENX03_08515</name>
</gene>
<dbReference type="AlphaFoldDB" id="A0A7C3R5F0"/>
<feature type="binding site" evidence="2">
    <location>
        <position position="193"/>
    </location>
    <ligand>
        <name>Fe cation</name>
        <dbReference type="ChEBI" id="CHEBI:24875"/>
        <label>2</label>
    </ligand>
</feature>
<dbReference type="InterPro" id="IPR005235">
    <property type="entry name" value="YmdB-like"/>
</dbReference>
<dbReference type="EMBL" id="DTMM01000181">
    <property type="protein sequence ID" value="HFT93957.1"/>
    <property type="molecule type" value="Genomic_DNA"/>
</dbReference>
<accession>A0A7C3R5F0</accession>
<evidence type="ECO:0000256" key="1">
    <source>
        <dbReference type="PIRSR" id="PIRSR004789-50"/>
    </source>
</evidence>
<dbReference type="InterPro" id="IPR029052">
    <property type="entry name" value="Metallo-depent_PP-like"/>
</dbReference>
<dbReference type="PANTHER" id="PTHR36303">
    <property type="entry name" value="2',3'-CYCLIC-NUCLEOTIDE 2'-PHOSPHODIESTERASE"/>
    <property type="match status" value="1"/>
</dbReference>
<feature type="binding site" evidence="2">
    <location>
        <position position="195"/>
    </location>
    <ligand>
        <name>Fe cation</name>
        <dbReference type="ChEBI" id="CHEBI:24875"/>
        <label>1</label>
    </ligand>
</feature>
<dbReference type="Gene3D" id="3.60.21.10">
    <property type="match status" value="1"/>
</dbReference>
<evidence type="ECO:0000256" key="2">
    <source>
        <dbReference type="PIRSR" id="PIRSR004789-51"/>
    </source>
</evidence>
<feature type="active site" description="Proton donor" evidence="1">
    <location>
        <position position="82"/>
    </location>
</feature>
<feature type="binding site" evidence="2">
    <location>
        <position position="54"/>
    </location>
    <ligand>
        <name>Fe cation</name>
        <dbReference type="ChEBI" id="CHEBI:24875"/>
        <label>1</label>
    </ligand>
</feature>
<keyword evidence="2" id="KW-0479">Metal-binding</keyword>
<comment type="caution">
    <text evidence="3">The sequence shown here is derived from an EMBL/GenBank/DDBJ whole genome shotgun (WGS) entry which is preliminary data.</text>
</comment>
<reference evidence="3" key="1">
    <citation type="journal article" date="2020" name="mSystems">
        <title>Genome- and Community-Level Interaction Insights into Carbon Utilization and Element Cycling Functions of Hydrothermarchaeota in Hydrothermal Sediment.</title>
        <authorList>
            <person name="Zhou Z."/>
            <person name="Liu Y."/>
            <person name="Xu W."/>
            <person name="Pan J."/>
            <person name="Luo Z.H."/>
            <person name="Li M."/>
        </authorList>
    </citation>
    <scope>NUCLEOTIDE SEQUENCE [LARGE SCALE GENOMIC DNA]</scope>
    <source>
        <strain evidence="3">SpSt-902</strain>
    </source>
</reference>
<feature type="binding site" evidence="2">
    <location>
        <position position="22"/>
    </location>
    <ligand>
        <name>Fe cation</name>
        <dbReference type="ChEBI" id="CHEBI:24875"/>
        <label>1</label>
    </ligand>
</feature>
<organism evidence="3">
    <name type="scientific">Leptospirillum ferriphilum</name>
    <dbReference type="NCBI Taxonomy" id="178606"/>
    <lineage>
        <taxon>Bacteria</taxon>
        <taxon>Pseudomonadati</taxon>
        <taxon>Nitrospirota</taxon>
        <taxon>Nitrospiria</taxon>
        <taxon>Nitrospirales</taxon>
        <taxon>Nitrospiraceae</taxon>
        <taxon>Leptospirillum</taxon>
    </lineage>
</organism>